<feature type="transmembrane region" description="Helical" evidence="4">
    <location>
        <begin position="16"/>
        <end position="39"/>
    </location>
</feature>
<evidence type="ECO:0000256" key="2">
    <source>
        <dbReference type="ARBA" id="ARBA00022989"/>
    </source>
</evidence>
<dbReference type="Gene3D" id="1.20.1560.10">
    <property type="entry name" value="ABC transporter type 1, transmembrane domain"/>
    <property type="match status" value="1"/>
</dbReference>
<organism evidence="6">
    <name type="scientific">marine metagenome</name>
    <dbReference type="NCBI Taxonomy" id="408172"/>
    <lineage>
        <taxon>unclassified sequences</taxon>
        <taxon>metagenomes</taxon>
        <taxon>ecological metagenomes</taxon>
    </lineage>
</organism>
<protein>
    <recommendedName>
        <fullName evidence="5">ABC transmembrane type-1 domain-containing protein</fullName>
    </recommendedName>
</protein>
<reference evidence="6" key="1">
    <citation type="submission" date="2018-05" db="EMBL/GenBank/DDBJ databases">
        <authorList>
            <person name="Lanie J.A."/>
            <person name="Ng W.-L."/>
            <person name="Kazmierczak K.M."/>
            <person name="Andrzejewski T.M."/>
            <person name="Davidsen T.M."/>
            <person name="Wayne K.J."/>
            <person name="Tettelin H."/>
            <person name="Glass J.I."/>
            <person name="Rusch D."/>
            <person name="Podicherti R."/>
            <person name="Tsui H.-C.T."/>
            <person name="Winkler M.E."/>
        </authorList>
    </citation>
    <scope>NUCLEOTIDE SEQUENCE</scope>
</reference>
<name>A0A383C5Z7_9ZZZZ</name>
<evidence type="ECO:0000256" key="1">
    <source>
        <dbReference type="ARBA" id="ARBA00022692"/>
    </source>
</evidence>
<evidence type="ECO:0000313" key="6">
    <source>
        <dbReference type="EMBL" id="SVE27440.1"/>
    </source>
</evidence>
<keyword evidence="2 4" id="KW-1133">Transmembrane helix</keyword>
<evidence type="ECO:0000259" key="5">
    <source>
        <dbReference type="PROSITE" id="PS50929"/>
    </source>
</evidence>
<dbReference type="SUPFAM" id="SSF90123">
    <property type="entry name" value="ABC transporter transmembrane region"/>
    <property type="match status" value="1"/>
</dbReference>
<gene>
    <name evidence="6" type="ORF">METZ01_LOCUS480294</name>
</gene>
<keyword evidence="1 4" id="KW-0812">Transmembrane</keyword>
<dbReference type="GO" id="GO:0016020">
    <property type="term" value="C:membrane"/>
    <property type="evidence" value="ECO:0007669"/>
    <property type="project" value="InterPro"/>
</dbReference>
<dbReference type="InterPro" id="IPR036640">
    <property type="entry name" value="ABC1_TM_sf"/>
</dbReference>
<feature type="transmembrane region" description="Helical" evidence="4">
    <location>
        <begin position="59"/>
        <end position="82"/>
    </location>
</feature>
<accession>A0A383C5Z7</accession>
<dbReference type="GO" id="GO:0005524">
    <property type="term" value="F:ATP binding"/>
    <property type="evidence" value="ECO:0007669"/>
    <property type="project" value="InterPro"/>
</dbReference>
<dbReference type="EMBL" id="UINC01206008">
    <property type="protein sequence ID" value="SVE27440.1"/>
    <property type="molecule type" value="Genomic_DNA"/>
</dbReference>
<dbReference type="GO" id="GO:0140359">
    <property type="term" value="F:ABC-type transporter activity"/>
    <property type="evidence" value="ECO:0007669"/>
    <property type="project" value="InterPro"/>
</dbReference>
<feature type="transmembrane region" description="Helical" evidence="4">
    <location>
        <begin position="137"/>
        <end position="158"/>
    </location>
</feature>
<proteinExistence type="predicted"/>
<dbReference type="InterPro" id="IPR011527">
    <property type="entry name" value="ABC1_TM_dom"/>
</dbReference>
<dbReference type="AlphaFoldDB" id="A0A383C5Z7"/>
<feature type="non-terminal residue" evidence="6">
    <location>
        <position position="161"/>
    </location>
</feature>
<dbReference type="PROSITE" id="PS50929">
    <property type="entry name" value="ABC_TM1F"/>
    <property type="match status" value="1"/>
</dbReference>
<feature type="domain" description="ABC transmembrane type-1" evidence="5">
    <location>
        <begin position="19"/>
        <end position="161"/>
    </location>
</feature>
<evidence type="ECO:0000256" key="3">
    <source>
        <dbReference type="ARBA" id="ARBA00023136"/>
    </source>
</evidence>
<keyword evidence="3 4" id="KW-0472">Membrane</keyword>
<sequence length="161" mass="17883">MSTGRTAWRLVRYRTGLFLGTILFRGIDDIVPFAIGLIMKAFFDVLTGDTDAGFTAWTLVALFVVLEVSDRGVLFLAAIIGVRWRFHVESLLRTNLLKATLDVRDPGLVTSASGETTNRFRDDVEGVVSYLEQYIHLWGNLIFAVLAIVWMAGIDVTITAV</sequence>
<evidence type="ECO:0000256" key="4">
    <source>
        <dbReference type="SAM" id="Phobius"/>
    </source>
</evidence>